<dbReference type="FunFam" id="1.10.10.10:FF:000001">
    <property type="entry name" value="LysR family transcriptional regulator"/>
    <property type="match status" value="1"/>
</dbReference>
<dbReference type="OrthoDB" id="9785974at2"/>
<accession>A0A1K2H7Q7</accession>
<dbReference type="SUPFAM" id="SSF46785">
    <property type="entry name" value="Winged helix' DNA-binding domain"/>
    <property type="match status" value="1"/>
</dbReference>
<dbReference type="AlphaFoldDB" id="A0A1K2H7Q7"/>
<protein>
    <submittedName>
        <fullName evidence="6">DNA-binding transcriptional regulator, LysR family</fullName>
    </submittedName>
</protein>
<feature type="domain" description="HTH lysR-type" evidence="5">
    <location>
        <begin position="7"/>
        <end position="64"/>
    </location>
</feature>
<evidence type="ECO:0000256" key="3">
    <source>
        <dbReference type="ARBA" id="ARBA00023125"/>
    </source>
</evidence>
<evidence type="ECO:0000259" key="5">
    <source>
        <dbReference type="PROSITE" id="PS50931"/>
    </source>
</evidence>
<keyword evidence="3 6" id="KW-0238">DNA-binding</keyword>
<dbReference type="RefSeq" id="WP_084658122.1">
    <property type="nucleotide sequence ID" value="NZ_FPKR01000002.1"/>
</dbReference>
<sequence>MTKPVRFDLIDLKLFVAVARAGSLSRGAASLPLALSAASSRLRLLEHRLGFSLFERHASGVRLNSAGEQLLEHAQRVLRAAQDAQAAMDQLLDGQRELLRLYANATANSTVLPAALGRFLAERPRVDISLNECPSREVIAAVRNGEADLGVIDTDYAPADLLTLPLNRYRLAVLLYPEHALATHASISLRELAEQALVGQPAHTALQGFLHKMAELAGVDLHVRARAPSFAAMARLVAGGAGVAVLPESTGRSFRDSLGLVLLPLNEEWAERGLQLCLRPWDGLSPTVRALAAHLGRVS</sequence>
<dbReference type="Pfam" id="PF00126">
    <property type="entry name" value="HTH_1"/>
    <property type="match status" value="1"/>
</dbReference>
<dbReference type="InterPro" id="IPR036390">
    <property type="entry name" value="WH_DNA-bd_sf"/>
</dbReference>
<evidence type="ECO:0000313" key="7">
    <source>
        <dbReference type="Proteomes" id="UP000186513"/>
    </source>
</evidence>
<evidence type="ECO:0000256" key="4">
    <source>
        <dbReference type="ARBA" id="ARBA00023163"/>
    </source>
</evidence>
<dbReference type="InterPro" id="IPR036388">
    <property type="entry name" value="WH-like_DNA-bd_sf"/>
</dbReference>
<evidence type="ECO:0000256" key="2">
    <source>
        <dbReference type="ARBA" id="ARBA00023015"/>
    </source>
</evidence>
<dbReference type="STRING" id="1121279.SAMN02745887_00704"/>
<dbReference type="GO" id="GO:0003677">
    <property type="term" value="F:DNA binding"/>
    <property type="evidence" value="ECO:0007669"/>
    <property type="project" value="UniProtKB-KW"/>
</dbReference>
<comment type="similarity">
    <text evidence="1">Belongs to the LysR transcriptional regulatory family.</text>
</comment>
<keyword evidence="4" id="KW-0804">Transcription</keyword>
<dbReference type="Proteomes" id="UP000186513">
    <property type="component" value="Unassembled WGS sequence"/>
</dbReference>
<dbReference type="InterPro" id="IPR005119">
    <property type="entry name" value="LysR_subst-bd"/>
</dbReference>
<dbReference type="PROSITE" id="PS50931">
    <property type="entry name" value="HTH_LYSR"/>
    <property type="match status" value="1"/>
</dbReference>
<organism evidence="6 7">
    <name type="scientific">Chitinimonas taiwanensis DSM 18899</name>
    <dbReference type="NCBI Taxonomy" id="1121279"/>
    <lineage>
        <taxon>Bacteria</taxon>
        <taxon>Pseudomonadati</taxon>
        <taxon>Pseudomonadota</taxon>
        <taxon>Betaproteobacteria</taxon>
        <taxon>Neisseriales</taxon>
        <taxon>Chitinibacteraceae</taxon>
        <taxon>Chitinimonas</taxon>
    </lineage>
</organism>
<dbReference type="EMBL" id="FPKR01000002">
    <property type="protein sequence ID" value="SFZ72726.1"/>
    <property type="molecule type" value="Genomic_DNA"/>
</dbReference>
<dbReference type="SUPFAM" id="SSF53850">
    <property type="entry name" value="Periplasmic binding protein-like II"/>
    <property type="match status" value="1"/>
</dbReference>
<dbReference type="Gene3D" id="3.40.190.290">
    <property type="match status" value="1"/>
</dbReference>
<dbReference type="GO" id="GO:0005829">
    <property type="term" value="C:cytosol"/>
    <property type="evidence" value="ECO:0007669"/>
    <property type="project" value="TreeGrafter"/>
</dbReference>
<dbReference type="PANTHER" id="PTHR30419">
    <property type="entry name" value="HTH-TYPE TRANSCRIPTIONAL REGULATOR YBHD"/>
    <property type="match status" value="1"/>
</dbReference>
<dbReference type="Gene3D" id="1.10.10.10">
    <property type="entry name" value="Winged helix-like DNA-binding domain superfamily/Winged helix DNA-binding domain"/>
    <property type="match status" value="1"/>
</dbReference>
<keyword evidence="7" id="KW-1185">Reference proteome</keyword>
<keyword evidence="2" id="KW-0805">Transcription regulation</keyword>
<dbReference type="GO" id="GO:0003700">
    <property type="term" value="F:DNA-binding transcription factor activity"/>
    <property type="evidence" value="ECO:0007669"/>
    <property type="project" value="InterPro"/>
</dbReference>
<proteinExistence type="inferred from homology"/>
<dbReference type="PANTHER" id="PTHR30419:SF2">
    <property type="entry name" value="LYSR FAMILY TRANSCRIPTIONAL REGULATOR"/>
    <property type="match status" value="1"/>
</dbReference>
<dbReference type="Pfam" id="PF03466">
    <property type="entry name" value="LysR_substrate"/>
    <property type="match status" value="1"/>
</dbReference>
<dbReference type="InterPro" id="IPR000847">
    <property type="entry name" value="LysR_HTH_N"/>
</dbReference>
<evidence type="ECO:0000256" key="1">
    <source>
        <dbReference type="ARBA" id="ARBA00009437"/>
    </source>
</evidence>
<evidence type="ECO:0000313" key="6">
    <source>
        <dbReference type="EMBL" id="SFZ72726.1"/>
    </source>
</evidence>
<name>A0A1K2H7Q7_9NEIS</name>
<gene>
    <name evidence="6" type="ORF">SAMN02745887_00704</name>
</gene>
<dbReference type="InterPro" id="IPR050950">
    <property type="entry name" value="HTH-type_LysR_regulators"/>
</dbReference>
<reference evidence="6 7" key="1">
    <citation type="submission" date="2016-11" db="EMBL/GenBank/DDBJ databases">
        <authorList>
            <person name="Jaros S."/>
            <person name="Januszkiewicz K."/>
            <person name="Wedrychowicz H."/>
        </authorList>
    </citation>
    <scope>NUCLEOTIDE SEQUENCE [LARGE SCALE GENOMIC DNA]</scope>
    <source>
        <strain evidence="6 7">DSM 18899</strain>
    </source>
</reference>